<evidence type="ECO:0008006" key="2">
    <source>
        <dbReference type="Google" id="ProtNLM"/>
    </source>
</evidence>
<protein>
    <recommendedName>
        <fullName evidence="2">CopG family transcriptional regulator</fullName>
    </recommendedName>
</protein>
<dbReference type="EMBL" id="UOEU01001086">
    <property type="protein sequence ID" value="VAW43455.1"/>
    <property type="molecule type" value="Genomic_DNA"/>
</dbReference>
<name>A0A3B0VIT3_9ZZZZ</name>
<dbReference type="AlphaFoldDB" id="A0A3B0VIT3"/>
<accession>A0A3B0VIT3</accession>
<gene>
    <name evidence="1" type="ORF">MNBD_CHLOROFLEXI01-4852</name>
</gene>
<reference evidence="1" key="1">
    <citation type="submission" date="2018-06" db="EMBL/GenBank/DDBJ databases">
        <authorList>
            <person name="Zhirakovskaya E."/>
        </authorList>
    </citation>
    <scope>NUCLEOTIDE SEQUENCE</scope>
</reference>
<organism evidence="1">
    <name type="scientific">hydrothermal vent metagenome</name>
    <dbReference type="NCBI Taxonomy" id="652676"/>
    <lineage>
        <taxon>unclassified sequences</taxon>
        <taxon>metagenomes</taxon>
        <taxon>ecological metagenomes</taxon>
    </lineage>
</organism>
<proteinExistence type="predicted"/>
<sequence length="79" mass="9056">MSKTITLRVNDHVYQMIKTAADGQRRNLSNFIEFATLQYLTSATYVDDEEMNLILSDTELLLNLQQGLEDIKKGDFTIV</sequence>
<evidence type="ECO:0000313" key="1">
    <source>
        <dbReference type="EMBL" id="VAW43455.1"/>
    </source>
</evidence>